<dbReference type="PANTHER" id="PTHR36194">
    <property type="entry name" value="S-LAYER-LIKE PROTEIN"/>
    <property type="match status" value="1"/>
</dbReference>
<evidence type="ECO:0000259" key="1">
    <source>
        <dbReference type="Pfam" id="PF14326"/>
    </source>
</evidence>
<sequence length="496" mass="54232">MYRKNWMIWDTVRFAVIGAIAALVAVSAGCAPPANRASHEYDARALPLSAAIDQLSRDLVASARGKSVGKLAVADFAGPGAGISALGGYLSDKLSVRLYSTGAFPDFMERRQLKQVLLSIKKEHSGYFNQDTVQRFGKMIGVDCMVIGLMDDLGPVVDVTAKLVESGTGRLLAMAETQIIKDEVVRELLARRHDTTLTVTVEPAVNGIVVACGIRGELNQGVAVIKGLPPGTCQVLIRPDGHDPVNKTVEIRDQPESLTMRLANRRFNVSFMVNPPTATLVVDGREIALNEYGFASVKGLEAGEHIYKVQAKDHKGRMGTFDPSLNHRVVINLEASDPVLSIGNALAARVRKLASSQDFQVKVWTEKKSYRIGEPIRFFFRAEKDCYLNLIDINSKGEINLLFPNRFDSNNRIRGGVTYIIPGRGYGFDLEAAPPAGMDHIYAIASTEPIDIFGNDFTREAFISVSRGDSRGIEVKTKLNEVRLDSAAFITVNIRP</sequence>
<proteinExistence type="predicted"/>
<keyword evidence="3" id="KW-1185">Reference proteome</keyword>
<dbReference type="EMBL" id="MAGO01000022">
    <property type="protein sequence ID" value="OCC14132.1"/>
    <property type="molecule type" value="Genomic_DNA"/>
</dbReference>
<organism evidence="2 3">
    <name type="scientific">Dissulfuribacter thermophilus</name>
    <dbReference type="NCBI Taxonomy" id="1156395"/>
    <lineage>
        <taxon>Bacteria</taxon>
        <taxon>Pseudomonadati</taxon>
        <taxon>Thermodesulfobacteriota</taxon>
        <taxon>Dissulfuribacteria</taxon>
        <taxon>Dissulfuribacterales</taxon>
        <taxon>Dissulfuribacteraceae</taxon>
        <taxon>Dissulfuribacter</taxon>
    </lineage>
</organism>
<dbReference type="Pfam" id="PF14326">
    <property type="entry name" value="DUF4384"/>
    <property type="match status" value="1"/>
</dbReference>
<name>A0A1B9F2I3_9BACT</name>
<feature type="domain" description="DUF4384" evidence="1">
    <location>
        <begin position="369"/>
        <end position="449"/>
    </location>
</feature>
<evidence type="ECO:0000313" key="3">
    <source>
        <dbReference type="Proteomes" id="UP000093080"/>
    </source>
</evidence>
<accession>A0A1B9F2I3</accession>
<dbReference type="OrthoDB" id="6400921at2"/>
<reference evidence="2 3" key="1">
    <citation type="submission" date="2016-06" db="EMBL/GenBank/DDBJ databases">
        <title>Respiratory ammonification of nitrate coupled to the oxidation of elemental sulfur in deep-sea autotrophic thermophilic bacteria.</title>
        <authorList>
            <person name="Slobodkina G.B."/>
            <person name="Mardanov A.V."/>
            <person name="Ravin N.V."/>
            <person name="Frolova A.A."/>
            <person name="Viryasiv M.B."/>
            <person name="Chernyh N.A."/>
            <person name="Bonch-Osmolovskaya E.A."/>
            <person name="Slobodkin A.I."/>
        </authorList>
    </citation>
    <scope>NUCLEOTIDE SEQUENCE [LARGE SCALE GENOMIC DNA]</scope>
    <source>
        <strain evidence="2 3">S69</strain>
    </source>
</reference>
<dbReference type="InterPro" id="IPR025493">
    <property type="entry name" value="DUF4384"/>
</dbReference>
<evidence type="ECO:0000313" key="2">
    <source>
        <dbReference type="EMBL" id="OCC14132.1"/>
    </source>
</evidence>
<gene>
    <name evidence="2" type="ORF">DBT_2465</name>
</gene>
<dbReference type="Gene3D" id="3.40.50.10610">
    <property type="entry name" value="ABC-type transport auxiliary lipoprotein component"/>
    <property type="match status" value="1"/>
</dbReference>
<comment type="caution">
    <text evidence="2">The sequence shown here is derived from an EMBL/GenBank/DDBJ whole genome shotgun (WGS) entry which is preliminary data.</text>
</comment>
<dbReference type="PANTHER" id="PTHR36194:SF1">
    <property type="entry name" value="S-LAYER-LIKE PROTEIN"/>
    <property type="match status" value="1"/>
</dbReference>
<dbReference type="Proteomes" id="UP000093080">
    <property type="component" value="Unassembled WGS sequence"/>
</dbReference>
<dbReference type="AlphaFoldDB" id="A0A1B9F2I3"/>
<dbReference type="STRING" id="1156395.DBT_2465"/>
<dbReference type="PROSITE" id="PS51257">
    <property type="entry name" value="PROKAR_LIPOPROTEIN"/>
    <property type="match status" value="1"/>
</dbReference>
<dbReference type="RefSeq" id="WP_067620885.1">
    <property type="nucleotide sequence ID" value="NZ_MAGO01000022.1"/>
</dbReference>
<protein>
    <submittedName>
        <fullName evidence="2">S-layer protein</fullName>
    </submittedName>
</protein>